<dbReference type="STRING" id="926561.GCA_000379025_00385"/>
<dbReference type="EMBL" id="SOEG01000004">
    <property type="protein sequence ID" value="TDX52955.1"/>
    <property type="molecule type" value="Genomic_DNA"/>
</dbReference>
<dbReference type="PROSITE" id="PS51257">
    <property type="entry name" value="PROKAR_LIPOPROTEIN"/>
    <property type="match status" value="1"/>
</dbReference>
<evidence type="ECO:0000256" key="1">
    <source>
        <dbReference type="SAM" id="SignalP"/>
    </source>
</evidence>
<evidence type="ECO:0000313" key="2">
    <source>
        <dbReference type="EMBL" id="TDX52955.1"/>
    </source>
</evidence>
<keyword evidence="1" id="KW-0732">Signal</keyword>
<dbReference type="AlphaFoldDB" id="A0A4R8HAJ6"/>
<accession>A0A4R8HAJ6</accession>
<keyword evidence="3" id="KW-1185">Reference proteome</keyword>
<evidence type="ECO:0008006" key="4">
    <source>
        <dbReference type="Google" id="ProtNLM"/>
    </source>
</evidence>
<dbReference type="Proteomes" id="UP000295832">
    <property type="component" value="Unassembled WGS sequence"/>
</dbReference>
<feature type="chain" id="PRO_5039562515" description="Peptidase M30-like protein" evidence="1">
    <location>
        <begin position="26"/>
        <end position="512"/>
    </location>
</feature>
<comment type="caution">
    <text evidence="2">The sequence shown here is derived from an EMBL/GenBank/DDBJ whole genome shotgun (WGS) entry which is preliminary data.</text>
</comment>
<name>A0A4R8HAJ6_9FIRM</name>
<proteinExistence type="predicted"/>
<organism evidence="2 3">
    <name type="scientific">Orenia marismortui</name>
    <dbReference type="NCBI Taxonomy" id="46469"/>
    <lineage>
        <taxon>Bacteria</taxon>
        <taxon>Bacillati</taxon>
        <taxon>Bacillota</taxon>
        <taxon>Clostridia</taxon>
        <taxon>Halanaerobiales</taxon>
        <taxon>Halobacteroidaceae</taxon>
        <taxon>Orenia</taxon>
    </lineage>
</organism>
<protein>
    <recommendedName>
        <fullName evidence="4">Peptidase M30-like protein</fullName>
    </recommendedName>
</protein>
<feature type="signal peptide" evidence="1">
    <location>
        <begin position="1"/>
        <end position="25"/>
    </location>
</feature>
<reference evidence="2 3" key="1">
    <citation type="submission" date="2019-03" db="EMBL/GenBank/DDBJ databases">
        <title>Subsurface microbial communities from deep shales in Ohio and West Virginia, USA.</title>
        <authorList>
            <person name="Wrighton K."/>
        </authorList>
    </citation>
    <scope>NUCLEOTIDE SEQUENCE [LARGE SCALE GENOMIC DNA]</scope>
    <source>
        <strain evidence="2 3">MSL 6dP</strain>
    </source>
</reference>
<sequence>MKKNSIIIILAFMLILGGCSSSENSNSDFISETKPIIEYNSAGVYKGIFSVDESKEVNLGTIAKGEYAVVAVSPLDLNPGLNKIFDGQIEVDFSAENRDNIVISSSQNINNNQKKKSRSISNKVSNNLEQVKVDAQMRQFENELIKKQEFFKKPKNMVAIQSTTYSLGDQKEFKLADDYDQENPPTITASVKRISKHAYIFVDDNYYIASSKLDTFAAEFDNQIFATDMDYFANYDYNSGGYDFDSNEKVIILITELDNDPKDGTLMGYFAPWDLFSEKDYVASNQADMLYINSWAVDNYELNQNLGTLAHEFQHLLFFVEKVNAERRYVEDTWINEGFSGLAEYLNGYYSYTGDARIIDSEGESGYFNYPQGESLLYWNSQLSDYGASNLFAYYLYQKYGTEVIKDIMTSDQDPIDLISNQYEGFSKLFLDWAITNYITDNSNNRFGQYNYPMQLEYYPNYVTLNESYNRDDFTINDTGVKYYLINGSGVNTSLKINLSEKTGIVVYRSDL</sequence>
<evidence type="ECO:0000313" key="3">
    <source>
        <dbReference type="Proteomes" id="UP000295832"/>
    </source>
</evidence>
<dbReference type="RefSeq" id="WP_134115184.1">
    <property type="nucleotide sequence ID" value="NZ_SOEG01000004.1"/>
</dbReference>
<gene>
    <name evidence="2" type="ORF">C7959_10481</name>
</gene>